<proteinExistence type="predicted"/>
<accession>A0A6V7NIP0</accession>
<organism evidence="2">
    <name type="scientific">Ananas comosus var. bracteatus</name>
    <name type="common">red pineapple</name>
    <dbReference type="NCBI Taxonomy" id="296719"/>
    <lineage>
        <taxon>Eukaryota</taxon>
        <taxon>Viridiplantae</taxon>
        <taxon>Streptophyta</taxon>
        <taxon>Embryophyta</taxon>
        <taxon>Tracheophyta</taxon>
        <taxon>Spermatophyta</taxon>
        <taxon>Magnoliopsida</taxon>
        <taxon>Liliopsida</taxon>
        <taxon>Poales</taxon>
        <taxon>Bromeliaceae</taxon>
        <taxon>Bromelioideae</taxon>
        <taxon>Ananas</taxon>
    </lineage>
</organism>
<reference evidence="2" key="1">
    <citation type="submission" date="2020-07" db="EMBL/GenBank/DDBJ databases">
        <authorList>
            <person name="Lin J."/>
        </authorList>
    </citation>
    <scope>NUCLEOTIDE SEQUENCE</scope>
</reference>
<dbReference type="EMBL" id="LR862139">
    <property type="protein sequence ID" value="CAD1818397.1"/>
    <property type="molecule type" value="Genomic_DNA"/>
</dbReference>
<feature type="region of interest" description="Disordered" evidence="1">
    <location>
        <begin position="1"/>
        <end position="21"/>
    </location>
</feature>
<name>A0A6V7NIP0_ANACO</name>
<protein>
    <submittedName>
        <fullName evidence="2">Uncharacterized protein</fullName>
    </submittedName>
</protein>
<dbReference type="AlphaFoldDB" id="A0A6V7NIP0"/>
<sequence>MSKMHPTATETSDPERRAPSEFSEIRELKEQLATLVGVVERQANVTLLQAEALRRQDEGIRRLETLLIQQTADLKKSRAQPTFGSSLVDIKEPLEAKLERYACILGWIAPTSATPESDFVLLYWCRSVLVGLALHGLLSVKVALTSTGGTSVFIVPETELSFAAATAVVDLDRGKGVAS</sequence>
<evidence type="ECO:0000313" key="2">
    <source>
        <dbReference type="EMBL" id="CAD1818397.1"/>
    </source>
</evidence>
<evidence type="ECO:0000256" key="1">
    <source>
        <dbReference type="SAM" id="MobiDB-lite"/>
    </source>
</evidence>
<gene>
    <name evidence="2" type="ORF">CB5_LOCUS1608</name>
</gene>